<dbReference type="Gene3D" id="3.40.190.10">
    <property type="entry name" value="Periplasmic binding protein-like II"/>
    <property type="match status" value="2"/>
</dbReference>
<feature type="chain" id="PRO_5031098133" evidence="1">
    <location>
        <begin position="38"/>
        <end position="293"/>
    </location>
</feature>
<evidence type="ECO:0000313" key="4">
    <source>
        <dbReference type="Proteomes" id="UP000532440"/>
    </source>
</evidence>
<dbReference type="InterPro" id="IPR024370">
    <property type="entry name" value="PBP_domain"/>
</dbReference>
<proteinExistence type="predicted"/>
<organism evidence="3 4">
    <name type="scientific">Quisquiliibacterium transsilvanicum</name>
    <dbReference type="NCBI Taxonomy" id="1549638"/>
    <lineage>
        <taxon>Bacteria</taxon>
        <taxon>Pseudomonadati</taxon>
        <taxon>Pseudomonadota</taxon>
        <taxon>Betaproteobacteria</taxon>
        <taxon>Burkholderiales</taxon>
        <taxon>Burkholderiaceae</taxon>
        <taxon>Quisquiliibacterium</taxon>
    </lineage>
</organism>
<accession>A0A7W8HK48</accession>
<dbReference type="PANTHER" id="PTHR37945:SF1">
    <property type="entry name" value="EXTRACELLULAR TUNGSTATE BINDING PROTEIN"/>
    <property type="match status" value="1"/>
</dbReference>
<keyword evidence="1" id="KW-0732">Signal</keyword>
<name>A0A7W8HK48_9BURK</name>
<evidence type="ECO:0000313" key="3">
    <source>
        <dbReference type="EMBL" id="MBB5273559.1"/>
    </source>
</evidence>
<evidence type="ECO:0000256" key="1">
    <source>
        <dbReference type="SAM" id="SignalP"/>
    </source>
</evidence>
<dbReference type="Proteomes" id="UP000532440">
    <property type="component" value="Unassembled WGS sequence"/>
</dbReference>
<dbReference type="RefSeq" id="WP_183970302.1">
    <property type="nucleotide sequence ID" value="NZ_BAABEW010000020.1"/>
</dbReference>
<dbReference type="PANTHER" id="PTHR37945">
    <property type="entry name" value="EXTRACELLULAR TUNGSTATE BINDING PROTEIN"/>
    <property type="match status" value="1"/>
</dbReference>
<comment type="caution">
    <text evidence="3">The sequence shown here is derived from an EMBL/GenBank/DDBJ whole genome shotgun (WGS) entry which is preliminary data.</text>
</comment>
<dbReference type="EMBL" id="JACHGB010000007">
    <property type="protein sequence ID" value="MBB5273559.1"/>
    <property type="molecule type" value="Genomic_DNA"/>
</dbReference>
<dbReference type="Pfam" id="PF12849">
    <property type="entry name" value="PBP_like_2"/>
    <property type="match status" value="1"/>
</dbReference>
<reference evidence="3 4" key="1">
    <citation type="submission" date="2020-08" db="EMBL/GenBank/DDBJ databases">
        <title>Genomic Encyclopedia of Type Strains, Phase IV (KMG-IV): sequencing the most valuable type-strain genomes for metagenomic binning, comparative biology and taxonomic classification.</title>
        <authorList>
            <person name="Goeker M."/>
        </authorList>
    </citation>
    <scope>NUCLEOTIDE SEQUENCE [LARGE SCALE GENOMIC DNA]</scope>
    <source>
        <strain evidence="3 4">DSM 29781</strain>
    </source>
</reference>
<gene>
    <name evidence="3" type="ORF">HNQ70_003589</name>
</gene>
<dbReference type="AlphaFoldDB" id="A0A7W8HK48"/>
<keyword evidence="4" id="KW-1185">Reference proteome</keyword>
<feature type="signal peptide" evidence="1">
    <location>
        <begin position="1"/>
        <end position="37"/>
    </location>
</feature>
<feature type="domain" description="PBP" evidence="2">
    <location>
        <begin position="40"/>
        <end position="270"/>
    </location>
</feature>
<sequence>MTRIRRAAAALLPSSAVFAAFAAFALFAAALPSSAFAQAARAGAQVIVMASTTSTEQSGLFAHLLPAFGAETGIEVRVVAQGTGQALETARRGDADLVFVHDRAAEERFVAEGFGLARRDVMYNDFVLVGPKRDPAGAGAATDASQALARIAQAGQPFVSRGDRSGTHAAELRLWQGAGVDAQAGKRAGWYRESGSGMGATLNIASSMDAYTLTDRGTWLGFRNRGGLAILFQGDPRLFNQYGVIVVDPARHPHVKAAAAQRFADWIVSPAGQRTIAAFRTGGEQAFFPNARP</sequence>
<dbReference type="SUPFAM" id="SSF53850">
    <property type="entry name" value="Periplasmic binding protein-like II"/>
    <property type="match status" value="1"/>
</dbReference>
<protein>
    <submittedName>
        <fullName evidence="3">Tungstate transport system substrate-binding protein</fullName>
    </submittedName>
</protein>
<evidence type="ECO:0000259" key="2">
    <source>
        <dbReference type="Pfam" id="PF12849"/>
    </source>
</evidence>
<dbReference type="InterPro" id="IPR052738">
    <property type="entry name" value="ABC-Tungstate_binding"/>
</dbReference>